<evidence type="ECO:0000313" key="2">
    <source>
        <dbReference type="Proteomes" id="UP000769157"/>
    </source>
</evidence>
<dbReference type="AlphaFoldDB" id="A0A9P8NYH4"/>
<keyword evidence="2" id="KW-1185">Reference proteome</keyword>
<accession>A0A9P8NYH4</accession>
<protein>
    <submittedName>
        <fullName evidence="1">Uncharacterized protein</fullName>
    </submittedName>
</protein>
<dbReference type="RefSeq" id="XP_046058883.1">
    <property type="nucleotide sequence ID" value="XM_046207194.1"/>
</dbReference>
<reference evidence="1" key="2">
    <citation type="submission" date="2021-01" db="EMBL/GenBank/DDBJ databases">
        <authorList>
            <person name="Schikora-Tamarit M.A."/>
        </authorList>
    </citation>
    <scope>NUCLEOTIDE SEQUENCE</scope>
    <source>
        <strain evidence="1">CBS6075</strain>
    </source>
</reference>
<gene>
    <name evidence="1" type="ORF">OGAPHI_005957</name>
</gene>
<name>A0A9P8NYH4_9ASCO</name>
<dbReference type="Proteomes" id="UP000769157">
    <property type="component" value="Unassembled WGS sequence"/>
</dbReference>
<dbReference type="GeneID" id="70237921"/>
<dbReference type="EMBL" id="JAEUBE010000414">
    <property type="protein sequence ID" value="KAH3661779.1"/>
    <property type="molecule type" value="Genomic_DNA"/>
</dbReference>
<evidence type="ECO:0000313" key="1">
    <source>
        <dbReference type="EMBL" id="KAH3661779.1"/>
    </source>
</evidence>
<organism evidence="1 2">
    <name type="scientific">Ogataea philodendri</name>
    <dbReference type="NCBI Taxonomy" id="1378263"/>
    <lineage>
        <taxon>Eukaryota</taxon>
        <taxon>Fungi</taxon>
        <taxon>Dikarya</taxon>
        <taxon>Ascomycota</taxon>
        <taxon>Saccharomycotina</taxon>
        <taxon>Pichiomycetes</taxon>
        <taxon>Pichiales</taxon>
        <taxon>Pichiaceae</taxon>
        <taxon>Ogataea</taxon>
    </lineage>
</organism>
<proteinExistence type="predicted"/>
<sequence length="71" mass="7868">MWFSAMRLISGAKQLSGDCGESITPLLLSVADSIISTNPEHWSKKDRVNFQSIRNMIFSVKVNLIGESSPK</sequence>
<comment type="caution">
    <text evidence="1">The sequence shown here is derived from an EMBL/GenBank/DDBJ whole genome shotgun (WGS) entry which is preliminary data.</text>
</comment>
<reference evidence="1" key="1">
    <citation type="journal article" date="2021" name="Open Biol.">
        <title>Shared evolutionary footprints suggest mitochondrial oxidative damage underlies multiple complex I losses in fungi.</title>
        <authorList>
            <person name="Schikora-Tamarit M.A."/>
            <person name="Marcet-Houben M."/>
            <person name="Nosek J."/>
            <person name="Gabaldon T."/>
        </authorList>
    </citation>
    <scope>NUCLEOTIDE SEQUENCE</scope>
    <source>
        <strain evidence="1">CBS6075</strain>
    </source>
</reference>